<gene>
    <name evidence="2" type="ORF">NPIL_231851</name>
</gene>
<keyword evidence="3" id="KW-1185">Reference proteome</keyword>
<name>A0A8X6TSI3_NEPPI</name>
<comment type="caution">
    <text evidence="2">The sequence shown here is derived from an EMBL/GenBank/DDBJ whole genome shotgun (WGS) entry which is preliminary data.</text>
</comment>
<protein>
    <submittedName>
        <fullName evidence="2">Uncharacterized protein</fullName>
    </submittedName>
</protein>
<accession>A0A8X6TSI3</accession>
<evidence type="ECO:0000313" key="2">
    <source>
        <dbReference type="EMBL" id="GFT42214.1"/>
    </source>
</evidence>
<reference evidence="2" key="1">
    <citation type="submission" date="2020-08" db="EMBL/GenBank/DDBJ databases">
        <title>Multicomponent nature underlies the extraordinary mechanical properties of spider dragline silk.</title>
        <authorList>
            <person name="Kono N."/>
            <person name="Nakamura H."/>
            <person name="Mori M."/>
            <person name="Yoshida Y."/>
            <person name="Ohtoshi R."/>
            <person name="Malay A.D."/>
            <person name="Moran D.A.P."/>
            <person name="Tomita M."/>
            <person name="Numata K."/>
            <person name="Arakawa K."/>
        </authorList>
    </citation>
    <scope>NUCLEOTIDE SEQUENCE</scope>
</reference>
<dbReference type="AlphaFoldDB" id="A0A8X6TSI3"/>
<feature type="compositionally biased region" description="Basic and acidic residues" evidence="1">
    <location>
        <begin position="50"/>
        <end position="70"/>
    </location>
</feature>
<feature type="region of interest" description="Disordered" evidence="1">
    <location>
        <begin position="44"/>
        <end position="70"/>
    </location>
</feature>
<feature type="non-terminal residue" evidence="2">
    <location>
        <position position="1"/>
    </location>
</feature>
<dbReference type="EMBL" id="BMAW01063861">
    <property type="protein sequence ID" value="GFT42214.1"/>
    <property type="molecule type" value="Genomic_DNA"/>
</dbReference>
<proteinExistence type="predicted"/>
<dbReference type="OrthoDB" id="6430453at2759"/>
<sequence>MTRFEKSGSKPFVGKISPLQINLRLQKFAVPTIFPNCSKYISKSSNPVRECPEQRRQRNENEHIQRSIQE</sequence>
<dbReference type="Proteomes" id="UP000887013">
    <property type="component" value="Unassembled WGS sequence"/>
</dbReference>
<evidence type="ECO:0000313" key="3">
    <source>
        <dbReference type="Proteomes" id="UP000887013"/>
    </source>
</evidence>
<evidence type="ECO:0000256" key="1">
    <source>
        <dbReference type="SAM" id="MobiDB-lite"/>
    </source>
</evidence>
<organism evidence="2 3">
    <name type="scientific">Nephila pilipes</name>
    <name type="common">Giant wood spider</name>
    <name type="synonym">Nephila maculata</name>
    <dbReference type="NCBI Taxonomy" id="299642"/>
    <lineage>
        <taxon>Eukaryota</taxon>
        <taxon>Metazoa</taxon>
        <taxon>Ecdysozoa</taxon>
        <taxon>Arthropoda</taxon>
        <taxon>Chelicerata</taxon>
        <taxon>Arachnida</taxon>
        <taxon>Araneae</taxon>
        <taxon>Araneomorphae</taxon>
        <taxon>Entelegynae</taxon>
        <taxon>Araneoidea</taxon>
        <taxon>Nephilidae</taxon>
        <taxon>Nephila</taxon>
    </lineage>
</organism>